<proteinExistence type="predicted"/>
<reference evidence="3" key="1">
    <citation type="submission" date="2020-05" db="EMBL/GenBank/DDBJ databases">
        <authorList>
            <person name="Chiriac C."/>
            <person name="Salcher M."/>
            <person name="Ghai R."/>
            <person name="Kavagutti S V."/>
        </authorList>
    </citation>
    <scope>NUCLEOTIDE SEQUENCE</scope>
</reference>
<dbReference type="EMBL" id="CAFBLU010000009">
    <property type="protein sequence ID" value="CAB4870937.1"/>
    <property type="molecule type" value="Genomic_DNA"/>
</dbReference>
<gene>
    <name evidence="3" type="ORF">UFOPK3444_00720</name>
</gene>
<dbReference type="AlphaFoldDB" id="A0A6J7DJY0"/>
<feature type="region of interest" description="Disordered" evidence="1">
    <location>
        <begin position="190"/>
        <end position="211"/>
    </location>
</feature>
<dbReference type="PROSITE" id="PS51352">
    <property type="entry name" value="THIOREDOXIN_2"/>
    <property type="match status" value="1"/>
</dbReference>
<feature type="domain" description="Thioredoxin" evidence="2">
    <location>
        <begin position="190"/>
        <end position="333"/>
    </location>
</feature>
<protein>
    <submittedName>
        <fullName evidence="3">Unannotated protein</fullName>
    </submittedName>
</protein>
<dbReference type="PROSITE" id="PS51257">
    <property type="entry name" value="PROKAR_LIPOPROTEIN"/>
    <property type="match status" value="1"/>
</dbReference>
<evidence type="ECO:0000256" key="1">
    <source>
        <dbReference type="SAM" id="MobiDB-lite"/>
    </source>
</evidence>
<feature type="compositionally biased region" description="Polar residues" evidence="1">
    <location>
        <begin position="198"/>
        <end position="208"/>
    </location>
</feature>
<accession>A0A6J7DJY0</accession>
<organism evidence="3">
    <name type="scientific">freshwater metagenome</name>
    <dbReference type="NCBI Taxonomy" id="449393"/>
    <lineage>
        <taxon>unclassified sequences</taxon>
        <taxon>metagenomes</taxon>
        <taxon>ecological metagenomes</taxon>
    </lineage>
</organism>
<sequence>MTCSRVGNTLAFALVCMVLVATSGCGSGSQKPLTESGPVPSAVTDAETVNLADFPKGAAGSLSDIAATAITQDNFGQASSVFTPGTNRLAFGVIGNDGKPAYGPTVVYLAKSPQSPAKGPFAAPADPMVPQAAYLSEGAALDTAQLKAIYEAQIPTPTAGKWFVVTLTKTAEGLAQTSGEIAVAPNSTVPNVGDRAPSITTETVSSTGGNIGSIDTRKPHDPSLHQQNFASVLGKAPIALLFATPQLCQSRVCGPVTDLLLQLQANYGANLVAIHEEVYKDNKPPVLRPQLEAFGLVTEPWLFTIGRDGRIKARLEGAFGINAMNRAIKAALK</sequence>
<name>A0A6J7DJY0_9ZZZZ</name>
<evidence type="ECO:0000259" key="2">
    <source>
        <dbReference type="PROSITE" id="PS51352"/>
    </source>
</evidence>
<evidence type="ECO:0000313" key="3">
    <source>
        <dbReference type="EMBL" id="CAB4870937.1"/>
    </source>
</evidence>
<dbReference type="InterPro" id="IPR013766">
    <property type="entry name" value="Thioredoxin_domain"/>
</dbReference>